<comment type="similarity">
    <text evidence="3">Belongs to the telombin family.</text>
</comment>
<feature type="region of interest" description="Disordered" evidence="9">
    <location>
        <begin position="607"/>
        <end position="628"/>
    </location>
</feature>
<evidence type="ECO:0000256" key="9">
    <source>
        <dbReference type="SAM" id="MobiDB-lite"/>
    </source>
</evidence>
<evidence type="ECO:0000259" key="10">
    <source>
        <dbReference type="SMART" id="SM00976"/>
    </source>
</evidence>
<dbReference type="PANTHER" id="PTHR14513:SF0">
    <property type="entry name" value="PROTECTION OF TELOMERES PROTEIN 1"/>
    <property type="match status" value="1"/>
</dbReference>
<protein>
    <recommendedName>
        <fullName evidence="4">Protection of telomeres protein 1</fullName>
    </recommendedName>
</protein>
<evidence type="ECO:0000256" key="4">
    <source>
        <dbReference type="ARBA" id="ARBA00015253"/>
    </source>
</evidence>
<sequence length="692" mass="78559">MSSIIPPNFVDLNSAFSRQNVEINIMGTVTDFLAPSRSRGSDWMCSFSIKDSSYSGLCNEGLKIRFFRPTENDLPSIKGTGDVVLLRGIRIKEWSGMKIGLSTRTTSWIVFPAASIPATPPPTALHLSNVKGPRAPTPTFPEMQYAISLCNSCDRSTFTQPVHTSYSSSIAPSPNGALCGTMPKREKFSLIKDLQIQTYYDLVGQVVKLYPSNGCVELYITDYTENRLLFNYEWGRDDVEVSGREGDEFNYAPVESANRRWNGPPGYRTLTVTLFPPHSSFGQQNLTENTFVHLRNVHIKWSKDSKMEGVLHSDRRYPDRVDITVLQNHADDDRVKDVLRRKRDLAKKFSLQRDEFVAQAHGQKRKGRSDDKPLSRNQARKRKKLEKEQGANFRTEDTKDRDDKENPTSNASVSLKDQLDDIKPTLKAQKQDLNNNIHCSHHLITPRPLSSIISLDSHVNTTPKGTSYPLPFQNIKSRAIVRVIDFFPYDLADFAVPCPESSEYDILSNREDSESENESRDSNEETENEVGNGRRWEWRFGLVLEDALGPKKEAKATMEVYVAGKDAEFLLKLDAEDLRKSSVALAALREKLFLLWGPLEEQKARKSSTLRQIDANSHSQGREEAQQNRPFQCCLKEYGVKKTIERSVEKEESDSGNEGGSESEAGIERKCANFKSKWIWERKWRMFGCTIT</sequence>
<dbReference type="PANTHER" id="PTHR14513">
    <property type="entry name" value="PROTECTION OF TELOMERES 1"/>
    <property type="match status" value="1"/>
</dbReference>
<feature type="region of interest" description="Disordered" evidence="9">
    <location>
        <begin position="356"/>
        <end position="419"/>
    </location>
</feature>
<dbReference type="InterPro" id="IPR012340">
    <property type="entry name" value="NA-bd_OB-fold"/>
</dbReference>
<evidence type="ECO:0000256" key="6">
    <source>
        <dbReference type="ARBA" id="ARBA00022895"/>
    </source>
</evidence>
<keyword evidence="7" id="KW-0238">DNA-binding</keyword>
<evidence type="ECO:0000313" key="12">
    <source>
        <dbReference type="Proteomes" id="UP001590950"/>
    </source>
</evidence>
<feature type="region of interest" description="Disordered" evidence="9">
    <location>
        <begin position="505"/>
        <end position="531"/>
    </location>
</feature>
<dbReference type="InterPro" id="IPR028389">
    <property type="entry name" value="POT1"/>
</dbReference>
<dbReference type="InterPro" id="IPR011564">
    <property type="entry name" value="Telomer_end-bd_POT1/Cdc13"/>
</dbReference>
<dbReference type="SUPFAM" id="SSF50249">
    <property type="entry name" value="Nucleic acid-binding proteins"/>
    <property type="match status" value="2"/>
</dbReference>
<dbReference type="Pfam" id="PF16686">
    <property type="entry name" value="POT1PC"/>
    <property type="match status" value="1"/>
</dbReference>
<comment type="subcellular location">
    <subcellularLocation>
        <location evidence="2">Chromosome</location>
        <location evidence="2">Telomere</location>
    </subcellularLocation>
    <subcellularLocation>
        <location evidence="1">Nucleus</location>
    </subcellularLocation>
</comment>
<evidence type="ECO:0000256" key="5">
    <source>
        <dbReference type="ARBA" id="ARBA00022454"/>
    </source>
</evidence>
<organism evidence="11 12">
    <name type="scientific">Stereocaulon virgatum</name>
    <dbReference type="NCBI Taxonomy" id="373712"/>
    <lineage>
        <taxon>Eukaryota</taxon>
        <taxon>Fungi</taxon>
        <taxon>Dikarya</taxon>
        <taxon>Ascomycota</taxon>
        <taxon>Pezizomycotina</taxon>
        <taxon>Lecanoromycetes</taxon>
        <taxon>OSLEUM clade</taxon>
        <taxon>Lecanoromycetidae</taxon>
        <taxon>Lecanorales</taxon>
        <taxon>Lecanorineae</taxon>
        <taxon>Stereocaulaceae</taxon>
        <taxon>Stereocaulon</taxon>
    </lineage>
</organism>
<dbReference type="CDD" id="cd04497">
    <property type="entry name" value="hPOT1_OB1_like"/>
    <property type="match status" value="1"/>
</dbReference>
<evidence type="ECO:0000256" key="2">
    <source>
        <dbReference type="ARBA" id="ARBA00004574"/>
    </source>
</evidence>
<name>A0ABR3ZX28_9LECA</name>
<keyword evidence="5" id="KW-0158">Chromosome</keyword>
<reference evidence="11 12" key="1">
    <citation type="submission" date="2024-09" db="EMBL/GenBank/DDBJ databases">
        <title>Rethinking Asexuality: The Enigmatic Case of Functional Sexual Genes in Lepraria (Stereocaulaceae).</title>
        <authorList>
            <person name="Doellman M."/>
            <person name="Sun Y."/>
            <person name="Barcenas-Pena A."/>
            <person name="Lumbsch H.T."/>
            <person name="Grewe F."/>
        </authorList>
    </citation>
    <scope>NUCLEOTIDE SEQUENCE [LARGE SCALE GENOMIC DNA]</scope>
    <source>
        <strain evidence="11 12">Mercado 3170</strain>
    </source>
</reference>
<keyword evidence="8" id="KW-0539">Nucleus</keyword>
<feature type="compositionally biased region" description="Basic and acidic residues" evidence="9">
    <location>
        <begin position="385"/>
        <end position="406"/>
    </location>
</feature>
<keyword evidence="12" id="KW-1185">Reference proteome</keyword>
<proteinExistence type="inferred from homology"/>
<dbReference type="EMBL" id="JBEFKJ010000040">
    <property type="protein sequence ID" value="KAL2037511.1"/>
    <property type="molecule type" value="Genomic_DNA"/>
</dbReference>
<feature type="compositionally biased region" description="Basic and acidic residues" evidence="9">
    <location>
        <begin position="508"/>
        <end position="523"/>
    </location>
</feature>
<dbReference type="Gene3D" id="2.40.50.140">
    <property type="entry name" value="Nucleic acid-binding proteins"/>
    <property type="match status" value="2"/>
</dbReference>
<feature type="compositionally biased region" description="Polar residues" evidence="9">
    <location>
        <begin position="607"/>
        <end position="619"/>
    </location>
</feature>
<evidence type="ECO:0000313" key="11">
    <source>
        <dbReference type="EMBL" id="KAL2037511.1"/>
    </source>
</evidence>
<keyword evidence="6" id="KW-0779">Telomere</keyword>
<dbReference type="SMART" id="SM00976">
    <property type="entry name" value="Telo_bind"/>
    <property type="match status" value="1"/>
</dbReference>
<dbReference type="InterPro" id="IPR032042">
    <property type="entry name" value="POT1PC"/>
</dbReference>
<accession>A0ABR3ZX28</accession>
<gene>
    <name evidence="11" type="ORF">N7G274_009792</name>
</gene>
<feature type="region of interest" description="Disordered" evidence="9">
    <location>
        <begin position="646"/>
        <end position="665"/>
    </location>
</feature>
<dbReference type="Pfam" id="PF02765">
    <property type="entry name" value="POT1"/>
    <property type="match status" value="1"/>
</dbReference>
<comment type="caution">
    <text evidence="11">The sequence shown here is derived from an EMBL/GenBank/DDBJ whole genome shotgun (WGS) entry which is preliminary data.</text>
</comment>
<dbReference type="Proteomes" id="UP001590950">
    <property type="component" value="Unassembled WGS sequence"/>
</dbReference>
<evidence type="ECO:0000256" key="1">
    <source>
        <dbReference type="ARBA" id="ARBA00004123"/>
    </source>
</evidence>
<evidence type="ECO:0000256" key="8">
    <source>
        <dbReference type="ARBA" id="ARBA00023242"/>
    </source>
</evidence>
<feature type="domain" description="Telomeric single stranded DNA binding POT1/Cdc13" evidence="10">
    <location>
        <begin position="9"/>
        <end position="144"/>
    </location>
</feature>
<evidence type="ECO:0000256" key="7">
    <source>
        <dbReference type="ARBA" id="ARBA00023125"/>
    </source>
</evidence>
<evidence type="ECO:0000256" key="3">
    <source>
        <dbReference type="ARBA" id="ARBA00008442"/>
    </source>
</evidence>